<reference evidence="4" key="1">
    <citation type="submission" date="2010-05" db="EMBL/GenBank/DDBJ databases">
        <title>The genome sequence of Magnaporthe poae strain ATCC 64411.</title>
        <authorList>
            <person name="Ma L.-J."/>
            <person name="Dead R."/>
            <person name="Young S."/>
            <person name="Zeng Q."/>
            <person name="Koehrsen M."/>
            <person name="Alvarado L."/>
            <person name="Berlin A."/>
            <person name="Chapman S.B."/>
            <person name="Chen Z."/>
            <person name="Freedman E."/>
            <person name="Gellesch M."/>
            <person name="Goldberg J."/>
            <person name="Griggs A."/>
            <person name="Gujja S."/>
            <person name="Heilman E.R."/>
            <person name="Heiman D."/>
            <person name="Hepburn T."/>
            <person name="Howarth C."/>
            <person name="Jen D."/>
            <person name="Larson L."/>
            <person name="Mehta T."/>
            <person name="Neiman D."/>
            <person name="Pearson M."/>
            <person name="Roberts A."/>
            <person name="Saif S."/>
            <person name="Shea T."/>
            <person name="Shenoy N."/>
            <person name="Sisk P."/>
            <person name="Stolte C."/>
            <person name="Sykes S."/>
            <person name="Walk T."/>
            <person name="White J."/>
            <person name="Yandava C."/>
            <person name="Haas B."/>
            <person name="Nusbaum C."/>
            <person name="Birren B."/>
        </authorList>
    </citation>
    <scope>NUCLEOTIDE SEQUENCE [LARGE SCALE GENOMIC DNA]</scope>
    <source>
        <strain evidence="4">ATCC 64411 / 73-15</strain>
    </source>
</reference>
<organism evidence="3 4">
    <name type="scientific">Magnaporthiopsis poae (strain ATCC 64411 / 73-15)</name>
    <name type="common">Kentucky bluegrass fungus</name>
    <name type="synonym">Magnaporthe poae</name>
    <dbReference type="NCBI Taxonomy" id="644358"/>
    <lineage>
        <taxon>Eukaryota</taxon>
        <taxon>Fungi</taxon>
        <taxon>Dikarya</taxon>
        <taxon>Ascomycota</taxon>
        <taxon>Pezizomycotina</taxon>
        <taxon>Sordariomycetes</taxon>
        <taxon>Sordariomycetidae</taxon>
        <taxon>Magnaporthales</taxon>
        <taxon>Magnaporthaceae</taxon>
        <taxon>Magnaporthiopsis</taxon>
    </lineage>
</organism>
<keyword evidence="4" id="KW-1185">Reference proteome</keyword>
<dbReference type="EMBL" id="ADBL01001950">
    <property type="status" value="NOT_ANNOTATED_CDS"/>
    <property type="molecule type" value="Genomic_DNA"/>
</dbReference>
<protein>
    <submittedName>
        <fullName evidence="2 3">Uncharacterized protein</fullName>
    </submittedName>
</protein>
<feature type="region of interest" description="Disordered" evidence="1">
    <location>
        <begin position="1"/>
        <end position="27"/>
    </location>
</feature>
<gene>
    <name evidence="2" type="ORF">MAPG_08085</name>
</gene>
<dbReference type="Proteomes" id="UP000011715">
    <property type="component" value="Unassembled WGS sequence"/>
</dbReference>
<evidence type="ECO:0000313" key="4">
    <source>
        <dbReference type="Proteomes" id="UP000011715"/>
    </source>
</evidence>
<reference evidence="2" key="3">
    <citation type="submission" date="2011-03" db="EMBL/GenBank/DDBJ databases">
        <title>Annotation of Magnaporthe poae ATCC 64411.</title>
        <authorList>
            <person name="Ma L.-J."/>
            <person name="Dead R."/>
            <person name="Young S.K."/>
            <person name="Zeng Q."/>
            <person name="Gargeya S."/>
            <person name="Fitzgerald M."/>
            <person name="Haas B."/>
            <person name="Abouelleil A."/>
            <person name="Alvarado L."/>
            <person name="Arachchi H.M."/>
            <person name="Berlin A."/>
            <person name="Brown A."/>
            <person name="Chapman S.B."/>
            <person name="Chen Z."/>
            <person name="Dunbar C."/>
            <person name="Freedman E."/>
            <person name="Gearin G."/>
            <person name="Gellesch M."/>
            <person name="Goldberg J."/>
            <person name="Griggs A."/>
            <person name="Gujja S."/>
            <person name="Heiman D."/>
            <person name="Howarth C."/>
            <person name="Larson L."/>
            <person name="Lui A."/>
            <person name="MacDonald P.J.P."/>
            <person name="Mehta T."/>
            <person name="Montmayeur A."/>
            <person name="Murphy C."/>
            <person name="Neiman D."/>
            <person name="Pearson M."/>
            <person name="Priest M."/>
            <person name="Roberts A."/>
            <person name="Saif S."/>
            <person name="Shea T."/>
            <person name="Shenoy N."/>
            <person name="Sisk P."/>
            <person name="Stolte C."/>
            <person name="Sykes S."/>
            <person name="Yandava C."/>
            <person name="Wortman J."/>
            <person name="Nusbaum C."/>
            <person name="Birren B."/>
        </authorList>
    </citation>
    <scope>NUCLEOTIDE SEQUENCE</scope>
    <source>
        <strain evidence="2">ATCC 64411</strain>
    </source>
</reference>
<feature type="compositionally biased region" description="Polar residues" evidence="1">
    <location>
        <begin position="1"/>
        <end position="11"/>
    </location>
</feature>
<name>A0A0C4E6F1_MAGP6</name>
<dbReference type="EnsemblFungi" id="MAPG_08085T0">
    <property type="protein sequence ID" value="MAPG_08085T0"/>
    <property type="gene ID" value="MAPG_08085"/>
</dbReference>
<dbReference type="AlphaFoldDB" id="A0A0C4E6F1"/>
<reference evidence="3" key="4">
    <citation type="journal article" date="2015" name="G3 (Bethesda)">
        <title>Genome sequences of three phytopathogenic species of the Magnaporthaceae family of fungi.</title>
        <authorList>
            <person name="Okagaki L.H."/>
            <person name="Nunes C.C."/>
            <person name="Sailsbery J."/>
            <person name="Clay B."/>
            <person name="Brown D."/>
            <person name="John T."/>
            <person name="Oh Y."/>
            <person name="Young N."/>
            <person name="Fitzgerald M."/>
            <person name="Haas B.J."/>
            <person name="Zeng Q."/>
            <person name="Young S."/>
            <person name="Adiconis X."/>
            <person name="Fan L."/>
            <person name="Levin J.Z."/>
            <person name="Mitchell T.K."/>
            <person name="Okubara P.A."/>
            <person name="Farman M.L."/>
            <person name="Kohn L.M."/>
            <person name="Birren B."/>
            <person name="Ma L.-J."/>
            <person name="Dean R.A."/>
        </authorList>
    </citation>
    <scope>NUCLEOTIDE SEQUENCE</scope>
    <source>
        <strain evidence="3">ATCC 64411 / 73-15</strain>
    </source>
</reference>
<evidence type="ECO:0000313" key="2">
    <source>
        <dbReference type="EMBL" id="KLU89109.1"/>
    </source>
</evidence>
<dbReference type="VEuPathDB" id="FungiDB:MAPG_08085"/>
<reference evidence="3" key="5">
    <citation type="submission" date="2015-06" db="UniProtKB">
        <authorList>
            <consortium name="EnsemblFungi"/>
        </authorList>
    </citation>
    <scope>IDENTIFICATION</scope>
    <source>
        <strain evidence="3">ATCC 64411</strain>
    </source>
</reference>
<dbReference type="STRING" id="644358.A0A0C4E6F1"/>
<dbReference type="EMBL" id="GL876972">
    <property type="protein sequence ID" value="KLU89109.1"/>
    <property type="molecule type" value="Genomic_DNA"/>
</dbReference>
<evidence type="ECO:0000313" key="3">
    <source>
        <dbReference type="EnsemblFungi" id="MAPG_08085T0"/>
    </source>
</evidence>
<evidence type="ECO:0000256" key="1">
    <source>
        <dbReference type="SAM" id="MobiDB-lite"/>
    </source>
</evidence>
<proteinExistence type="predicted"/>
<reference evidence="2" key="2">
    <citation type="submission" date="2010-05" db="EMBL/GenBank/DDBJ databases">
        <title>The Genome Sequence of Magnaporthe poae strain ATCC 64411.</title>
        <authorList>
            <consortium name="The Broad Institute Genome Sequencing Platform"/>
            <consortium name="Broad Institute Genome Sequencing Center for Infectious Disease"/>
            <person name="Ma L.-J."/>
            <person name="Dead R."/>
            <person name="Young S."/>
            <person name="Zeng Q."/>
            <person name="Koehrsen M."/>
            <person name="Alvarado L."/>
            <person name="Berlin A."/>
            <person name="Chapman S.B."/>
            <person name="Chen Z."/>
            <person name="Freedman E."/>
            <person name="Gellesch M."/>
            <person name="Goldberg J."/>
            <person name="Griggs A."/>
            <person name="Gujja S."/>
            <person name="Heilman E.R."/>
            <person name="Heiman D."/>
            <person name="Hepburn T."/>
            <person name="Howarth C."/>
            <person name="Jen D."/>
            <person name="Larson L."/>
            <person name="Mehta T."/>
            <person name="Neiman D."/>
            <person name="Pearson M."/>
            <person name="Roberts A."/>
            <person name="Saif S."/>
            <person name="Shea T."/>
            <person name="Shenoy N."/>
            <person name="Sisk P."/>
            <person name="Stolte C."/>
            <person name="Sykes S."/>
            <person name="Walk T."/>
            <person name="White J."/>
            <person name="Yandava C."/>
            <person name="Haas B."/>
            <person name="Nusbaum C."/>
            <person name="Birren B."/>
        </authorList>
    </citation>
    <scope>NUCLEOTIDE SEQUENCE</scope>
    <source>
        <strain evidence="2">ATCC 64411</strain>
    </source>
</reference>
<accession>A0A0C4E6F1</accession>
<sequence length="79" mass="8065">MASKTEISSLPTGEPVPASTPPVPAPKGSPVPITALLAAAPANLDAFLAHLHRCLQTPSGVDVRNFALLGARRSVLLTS</sequence>
<feature type="compositionally biased region" description="Pro residues" evidence="1">
    <location>
        <begin position="18"/>
        <end position="27"/>
    </location>
</feature>